<evidence type="ECO:0000313" key="8">
    <source>
        <dbReference type="EMBL" id="CAE1316803.1"/>
    </source>
</evidence>
<dbReference type="Pfam" id="PF04427">
    <property type="entry name" value="Brix"/>
    <property type="match status" value="1"/>
</dbReference>
<feature type="domain" description="Brix" evidence="7">
    <location>
        <begin position="46"/>
        <end position="235"/>
    </location>
</feature>
<dbReference type="InterPro" id="IPR026532">
    <property type="entry name" value="BRX1"/>
</dbReference>
<evidence type="ECO:0000256" key="3">
    <source>
        <dbReference type="ARBA" id="ARBA00006369"/>
    </source>
</evidence>
<dbReference type="GO" id="GO:0019843">
    <property type="term" value="F:rRNA binding"/>
    <property type="evidence" value="ECO:0007669"/>
    <property type="project" value="InterPro"/>
</dbReference>
<dbReference type="PANTHER" id="PTHR13634">
    <property type="entry name" value="RIBOSOME BIOGENESIS PROTEIN BRIX"/>
    <property type="match status" value="1"/>
</dbReference>
<dbReference type="GO" id="GO:0000027">
    <property type="term" value="P:ribosomal large subunit assembly"/>
    <property type="evidence" value="ECO:0007669"/>
    <property type="project" value="TreeGrafter"/>
</dbReference>
<dbReference type="FunFam" id="3.40.50.10480:FF:000003">
    <property type="entry name" value="Ribosome biogenesis protein BRX1"/>
    <property type="match status" value="1"/>
</dbReference>
<comment type="caution">
    <text evidence="8">The sequence shown here is derived from an EMBL/GenBank/DDBJ whole genome shotgun (WGS) entry which is preliminary data.</text>
</comment>
<dbReference type="PROSITE" id="PS50833">
    <property type="entry name" value="BRIX"/>
    <property type="match status" value="1"/>
</dbReference>
<keyword evidence="9" id="KW-1185">Reference proteome</keyword>
<keyword evidence="5" id="KW-0690">Ribosome biogenesis</keyword>
<accession>A0A812E5G4</accession>
<evidence type="ECO:0000256" key="6">
    <source>
        <dbReference type="ARBA" id="ARBA00023242"/>
    </source>
</evidence>
<dbReference type="GO" id="GO:0006364">
    <property type="term" value="P:rRNA processing"/>
    <property type="evidence" value="ECO:0007669"/>
    <property type="project" value="InterPro"/>
</dbReference>
<dbReference type="Gene3D" id="3.40.50.10480">
    <property type="entry name" value="Probable brix-domain ribosomal biogenesis protein"/>
    <property type="match status" value="1"/>
</dbReference>
<sequence length="302" mass="35246">MGKRKIARAKKSESLEEEKTENVVVLPSVISSDEPPAKRTKWINKQRVLVFSTRGILAQARHLMNDMKRLMPHSKREPKMDHKDDFRVVNEICETRNCNKCIFFEARKKKDLYMWLSNINEGPSAKFLVENVHTMCELKLTGNCLKGSRPLLSFDEKFDKEPHWKILKELFIQIFGTPNHHPKSQPFIDHVFFFSILDNRIWFRNYSITDELASLTEIGPRFVLNPVRIFEGSLGGPTLYVNPHYQSPNEYRKLLRKKYATKYMGRVSAKIGHEERKLKESYKLDQTNDVFVTVGPGDVEES</sequence>
<evidence type="ECO:0000256" key="5">
    <source>
        <dbReference type="ARBA" id="ARBA00022517"/>
    </source>
</evidence>
<dbReference type="PANTHER" id="PTHR13634:SF0">
    <property type="entry name" value="RIBOSOME BIOGENESIS PROTEIN BRX1 HOMOLOG"/>
    <property type="match status" value="1"/>
</dbReference>
<dbReference type="Proteomes" id="UP000597762">
    <property type="component" value="Unassembled WGS sequence"/>
</dbReference>
<dbReference type="AlphaFoldDB" id="A0A812E5G4"/>
<comment type="similarity">
    <text evidence="3">Belongs to the BRX1 family.</text>
</comment>
<dbReference type="InterPro" id="IPR007109">
    <property type="entry name" value="Brix"/>
</dbReference>
<organism evidence="8 9">
    <name type="scientific">Acanthosepion pharaonis</name>
    <name type="common">Pharaoh cuttlefish</name>
    <name type="synonym">Sepia pharaonis</name>
    <dbReference type="NCBI Taxonomy" id="158019"/>
    <lineage>
        <taxon>Eukaryota</taxon>
        <taxon>Metazoa</taxon>
        <taxon>Spiralia</taxon>
        <taxon>Lophotrochozoa</taxon>
        <taxon>Mollusca</taxon>
        <taxon>Cephalopoda</taxon>
        <taxon>Coleoidea</taxon>
        <taxon>Decapodiformes</taxon>
        <taxon>Sepiida</taxon>
        <taxon>Sepiina</taxon>
        <taxon>Sepiidae</taxon>
        <taxon>Acanthosepion</taxon>
    </lineage>
</organism>
<comment type="subcellular location">
    <subcellularLocation>
        <location evidence="2">Nucleus</location>
        <location evidence="2">Nucleolus</location>
    </subcellularLocation>
</comment>
<name>A0A812E5G4_ACAPH</name>
<gene>
    <name evidence="8" type="ORF">SPHA_67442</name>
</gene>
<evidence type="ECO:0000256" key="4">
    <source>
        <dbReference type="ARBA" id="ARBA00020522"/>
    </source>
</evidence>
<reference evidence="8" key="1">
    <citation type="submission" date="2021-01" db="EMBL/GenBank/DDBJ databases">
        <authorList>
            <person name="Li R."/>
            <person name="Bekaert M."/>
        </authorList>
    </citation>
    <scope>NUCLEOTIDE SEQUENCE</scope>
    <source>
        <strain evidence="8">Farmed</strain>
    </source>
</reference>
<keyword evidence="6" id="KW-0539">Nucleus</keyword>
<protein>
    <recommendedName>
        <fullName evidence="4">Ribosome biogenesis protein BRX1 homolog</fullName>
    </recommendedName>
</protein>
<evidence type="ECO:0000256" key="2">
    <source>
        <dbReference type="ARBA" id="ARBA00004604"/>
    </source>
</evidence>
<comment type="function">
    <text evidence="1">Required for biogenesis of the 60S ribosomal subunit.</text>
</comment>
<dbReference type="SUPFAM" id="SSF52954">
    <property type="entry name" value="Class II aaRS ABD-related"/>
    <property type="match status" value="1"/>
</dbReference>
<proteinExistence type="inferred from homology"/>
<dbReference type="GO" id="GO:0005730">
    <property type="term" value="C:nucleolus"/>
    <property type="evidence" value="ECO:0007669"/>
    <property type="project" value="UniProtKB-SubCell"/>
</dbReference>
<dbReference type="SMART" id="SM00879">
    <property type="entry name" value="Brix"/>
    <property type="match status" value="1"/>
</dbReference>
<evidence type="ECO:0000256" key="1">
    <source>
        <dbReference type="ARBA" id="ARBA00003439"/>
    </source>
</evidence>
<dbReference type="OrthoDB" id="1638493at2759"/>
<evidence type="ECO:0000259" key="7">
    <source>
        <dbReference type="PROSITE" id="PS50833"/>
    </source>
</evidence>
<dbReference type="EMBL" id="CAHIKZ030004892">
    <property type="protein sequence ID" value="CAE1316803.1"/>
    <property type="molecule type" value="Genomic_DNA"/>
</dbReference>
<evidence type="ECO:0000313" key="9">
    <source>
        <dbReference type="Proteomes" id="UP000597762"/>
    </source>
</evidence>